<dbReference type="InterPro" id="IPR029044">
    <property type="entry name" value="Nucleotide-diphossugar_trans"/>
</dbReference>
<dbReference type="PANTHER" id="PTHR43179">
    <property type="entry name" value="RHAMNOSYLTRANSFERASE WBBL"/>
    <property type="match status" value="1"/>
</dbReference>
<comment type="caution">
    <text evidence="5">The sequence shown here is derived from an EMBL/GenBank/DDBJ whole genome shotgun (WGS) entry which is preliminary data.</text>
</comment>
<dbReference type="RefSeq" id="WP_086386237.1">
    <property type="nucleotide sequence ID" value="NZ_NBTZ01000013.1"/>
</dbReference>
<gene>
    <name evidence="5" type="ORF">PAMC26577_02165</name>
</gene>
<keyword evidence="2" id="KW-0328">Glycosyltransferase</keyword>
<dbReference type="Pfam" id="PF02709">
    <property type="entry name" value="Glyco_transf_7C"/>
    <property type="match status" value="1"/>
</dbReference>
<evidence type="ECO:0000256" key="1">
    <source>
        <dbReference type="ARBA" id="ARBA00006739"/>
    </source>
</evidence>
<dbReference type="InterPro" id="IPR027791">
    <property type="entry name" value="Galactosyl_T_C"/>
</dbReference>
<dbReference type="SUPFAM" id="SSF53448">
    <property type="entry name" value="Nucleotide-diphospho-sugar transferases"/>
    <property type="match status" value="1"/>
</dbReference>
<evidence type="ECO:0000313" key="6">
    <source>
        <dbReference type="Proteomes" id="UP000195221"/>
    </source>
</evidence>
<evidence type="ECO:0000313" key="5">
    <source>
        <dbReference type="EMBL" id="OTP79267.1"/>
    </source>
</evidence>
<sequence>MNVLTLVHGRRGHLLNMIRGLEQSTVPPAALVIVQMNETPFRWESSRFPIVHCALDSGDDKLPLAAARNAAVDNAPGDDLVFLDVDCVPAPDLLAAYRDKLALSKNVLYQGEVLYLPSALENTETAMDLFAQYGAPHPLHVGRCSGETVPHALFWSLNFACQRETFEQIGRFDTQYRGYGAEDTDFGFRAAETGVPIEFIQARAFHQFHPSFDPPLNHLTSIVANARLFRARWGFWPMDGWLTQFANAGYIEMDVEAIVLRRMPTRIEIAAALR</sequence>
<protein>
    <recommendedName>
        <fullName evidence="4">Galactosyltransferase C-terminal domain-containing protein</fullName>
    </recommendedName>
</protein>
<reference evidence="5 6" key="1">
    <citation type="submission" date="2017-03" db="EMBL/GenBank/DDBJ databases">
        <title>Genome analysis of strain PAMC 26577.</title>
        <authorList>
            <person name="Oh H.-M."/>
            <person name="Yang J.-A."/>
        </authorList>
    </citation>
    <scope>NUCLEOTIDE SEQUENCE [LARGE SCALE GENOMIC DNA]</scope>
    <source>
        <strain evidence="5 6">PAMC 26577</strain>
    </source>
</reference>
<proteinExistence type="inferred from homology"/>
<evidence type="ECO:0000259" key="4">
    <source>
        <dbReference type="Pfam" id="PF02709"/>
    </source>
</evidence>
<dbReference type="PANTHER" id="PTHR43179:SF12">
    <property type="entry name" value="GALACTOFURANOSYLTRANSFERASE GLFT2"/>
    <property type="match status" value="1"/>
</dbReference>
<accession>A0A242N6H8</accession>
<dbReference type="EMBL" id="NBTZ01000013">
    <property type="protein sequence ID" value="OTP79267.1"/>
    <property type="molecule type" value="Genomic_DNA"/>
</dbReference>
<comment type="similarity">
    <text evidence="1">Belongs to the glycosyltransferase 2 family.</text>
</comment>
<organism evidence="5 6">
    <name type="scientific">Caballeronia sordidicola</name>
    <name type="common">Burkholderia sordidicola</name>
    <dbReference type="NCBI Taxonomy" id="196367"/>
    <lineage>
        <taxon>Bacteria</taxon>
        <taxon>Pseudomonadati</taxon>
        <taxon>Pseudomonadota</taxon>
        <taxon>Betaproteobacteria</taxon>
        <taxon>Burkholderiales</taxon>
        <taxon>Burkholderiaceae</taxon>
        <taxon>Caballeronia</taxon>
    </lineage>
</organism>
<feature type="domain" description="Galactosyltransferase C-terminal" evidence="4">
    <location>
        <begin position="152"/>
        <end position="203"/>
    </location>
</feature>
<keyword evidence="3" id="KW-0808">Transferase</keyword>
<evidence type="ECO:0000256" key="2">
    <source>
        <dbReference type="ARBA" id="ARBA00022676"/>
    </source>
</evidence>
<dbReference type="Gene3D" id="3.90.550.10">
    <property type="entry name" value="Spore Coat Polysaccharide Biosynthesis Protein SpsA, Chain A"/>
    <property type="match status" value="1"/>
</dbReference>
<dbReference type="AlphaFoldDB" id="A0A242N6H8"/>
<dbReference type="Proteomes" id="UP000195221">
    <property type="component" value="Unassembled WGS sequence"/>
</dbReference>
<name>A0A242N6H8_CABSO</name>
<dbReference type="GO" id="GO:0016757">
    <property type="term" value="F:glycosyltransferase activity"/>
    <property type="evidence" value="ECO:0007669"/>
    <property type="project" value="UniProtKB-KW"/>
</dbReference>
<evidence type="ECO:0000256" key="3">
    <source>
        <dbReference type="ARBA" id="ARBA00022679"/>
    </source>
</evidence>